<dbReference type="RefSeq" id="WP_063382120.1">
    <property type="nucleotide sequence ID" value="NZ_AUXX01000034.1"/>
</dbReference>
<gene>
    <name evidence="1" type="ORF">N478_03545</name>
</gene>
<name>A0A167KV95_9GAMM</name>
<reference evidence="1 2" key="1">
    <citation type="submission" date="2013-07" db="EMBL/GenBank/DDBJ databases">
        <title>Comparative Genomic and Metabolomic Analysis of Twelve Strains of Pseudoalteromonas luteoviolacea.</title>
        <authorList>
            <person name="Vynne N.G."/>
            <person name="Mansson M."/>
            <person name="Gram L."/>
        </authorList>
    </citation>
    <scope>NUCLEOTIDE SEQUENCE [LARGE SCALE GENOMIC DNA]</scope>
    <source>
        <strain evidence="1 2">S4060-1</strain>
    </source>
</reference>
<evidence type="ECO:0000313" key="2">
    <source>
        <dbReference type="Proteomes" id="UP000076661"/>
    </source>
</evidence>
<accession>A0A167KV95</accession>
<comment type="caution">
    <text evidence="1">The sequence shown here is derived from an EMBL/GenBank/DDBJ whole genome shotgun (WGS) entry which is preliminary data.</text>
</comment>
<dbReference type="EMBL" id="AUXX01000034">
    <property type="protein sequence ID" value="KZN63337.1"/>
    <property type="molecule type" value="Genomic_DNA"/>
</dbReference>
<organism evidence="1 2">
    <name type="scientific">Pseudoalteromonas luteoviolacea S4060-1</name>
    <dbReference type="NCBI Taxonomy" id="1365257"/>
    <lineage>
        <taxon>Bacteria</taxon>
        <taxon>Pseudomonadati</taxon>
        <taxon>Pseudomonadota</taxon>
        <taxon>Gammaproteobacteria</taxon>
        <taxon>Alteromonadales</taxon>
        <taxon>Pseudoalteromonadaceae</taxon>
        <taxon>Pseudoalteromonas</taxon>
    </lineage>
</organism>
<sequence>MENSILGNSEILCSGPAALVEDFVNRFEQVNHVRPKKVLLPHWLFQLWSEQTKNQGSKLFVEIVIESGDVKIPTAE</sequence>
<evidence type="ECO:0000313" key="1">
    <source>
        <dbReference type="EMBL" id="KZN63337.1"/>
    </source>
</evidence>
<dbReference type="PATRIC" id="fig|1365257.3.peg.3744"/>
<dbReference type="Proteomes" id="UP000076661">
    <property type="component" value="Unassembled WGS sequence"/>
</dbReference>
<protein>
    <submittedName>
        <fullName evidence="1">Uncharacterized protein</fullName>
    </submittedName>
</protein>
<dbReference type="AlphaFoldDB" id="A0A167KV95"/>
<proteinExistence type="predicted"/>